<organism evidence="3">
    <name type="scientific">Paenibacillus sp. BIHB 4019</name>
    <dbReference type="NCBI Taxonomy" id="1870819"/>
    <lineage>
        <taxon>Bacteria</taxon>
        <taxon>Bacillati</taxon>
        <taxon>Bacillota</taxon>
        <taxon>Bacilli</taxon>
        <taxon>Bacillales</taxon>
        <taxon>Paenibacillaceae</taxon>
        <taxon>Paenibacillus</taxon>
    </lineage>
</organism>
<evidence type="ECO:0000256" key="1">
    <source>
        <dbReference type="SAM" id="SignalP"/>
    </source>
</evidence>
<feature type="domain" description="SLH" evidence="2">
    <location>
        <begin position="482"/>
        <end position="537"/>
    </location>
</feature>
<dbReference type="PANTHER" id="PTHR43308">
    <property type="entry name" value="OUTER MEMBRANE PROTEIN ALPHA-RELATED"/>
    <property type="match status" value="1"/>
</dbReference>
<dbReference type="PANTHER" id="PTHR43308:SF5">
    <property type="entry name" value="S-LAYER PROTEIN _ PEPTIDOGLYCAN ENDO-BETA-N-ACETYLGLUCOSAMINIDASE"/>
    <property type="match status" value="1"/>
</dbReference>
<dbReference type="EMBL" id="CP016808">
    <property type="protein sequence ID" value="ANY66669.1"/>
    <property type="molecule type" value="Genomic_DNA"/>
</dbReference>
<keyword evidence="1" id="KW-0732">Signal</keyword>
<accession>A0A1B2DG74</accession>
<dbReference type="Gene3D" id="2.60.220.30">
    <property type="match status" value="1"/>
</dbReference>
<protein>
    <recommendedName>
        <fullName evidence="2">SLH domain-containing protein</fullName>
    </recommendedName>
</protein>
<gene>
    <name evidence="3" type="ORF">BBD42_09500</name>
</gene>
<dbReference type="InterPro" id="IPR051465">
    <property type="entry name" value="Cell_Envelope_Struct_Comp"/>
</dbReference>
<sequence>MKIRTWSLTLIIGLCLSLFPSSLWAAVSVNPVTGSIHPGSQINITGTSDLSEVIIKVYRPDRSILYFNVAKVSNGAYSDSITLGANEVVGTYEINVGQADQISSANVVVTESQTAAIPVANPASGAVAAGTSVTLSSSTAGAAIYYTTNGSNPTTSSTLYSGPIVVNSALTIKAIAVANGKTNSEVMSASYTIAASTGGGGTGGGGSTTVPSTDKVISTNGNLTLPVGRTGEVSLNSEVIVSIPANATAKELKITITKLQNVQGLLTNQETLASSVFEILKNFTENFSNPVTLTFTFNKASLKSNQKASVFYFDEVKKAWVEVGGTVSGNQITVAVDHFTKYAVMAVAQPIVDPINPAQEFNDIFGHWAEANIKKAIGAGIVSGYPDGSFKPNATVTRAEFAVMLMNTLKPEEEGPALTFTDTATIGAWAQKAVAQAVQAGITKGYADGGFHPNAKITRAEMTAMLANAAGIPADENAATGFADDKDIPAWAKSGVAYAKQAGIVQGKGDNQFAPQAYTTRAEAVTVLLNILALQSK</sequence>
<dbReference type="RefSeq" id="WP_172455438.1">
    <property type="nucleotide sequence ID" value="NZ_CP016808.1"/>
</dbReference>
<dbReference type="PROSITE" id="PS51272">
    <property type="entry name" value="SLH"/>
    <property type="match status" value="3"/>
</dbReference>
<reference evidence="3" key="1">
    <citation type="submission" date="2016-08" db="EMBL/GenBank/DDBJ databases">
        <title>Complete Genome Seqeunce of Paenibacillus sp. BIHB 4019 from tea rhizoplane.</title>
        <authorList>
            <person name="Thakur R."/>
            <person name="Swarnkar M.K."/>
            <person name="Gulati A."/>
        </authorList>
    </citation>
    <scope>NUCLEOTIDE SEQUENCE [LARGE SCALE GENOMIC DNA]</scope>
    <source>
        <strain evidence="3">BIHB4019</strain>
    </source>
</reference>
<evidence type="ECO:0000259" key="2">
    <source>
        <dbReference type="PROSITE" id="PS51272"/>
    </source>
</evidence>
<name>A0A1B2DG74_9BACL</name>
<dbReference type="Pfam" id="PF13290">
    <property type="entry name" value="CHB_HEX_C_1"/>
    <property type="match status" value="1"/>
</dbReference>
<dbReference type="InterPro" id="IPR059177">
    <property type="entry name" value="GH29D-like_dom"/>
</dbReference>
<dbReference type="InterPro" id="IPR001119">
    <property type="entry name" value="SLH_dom"/>
</dbReference>
<evidence type="ECO:0000313" key="3">
    <source>
        <dbReference type="EMBL" id="ANY66669.1"/>
    </source>
</evidence>
<dbReference type="Pfam" id="PF00395">
    <property type="entry name" value="SLH"/>
    <property type="match status" value="3"/>
</dbReference>
<dbReference type="AlphaFoldDB" id="A0A1B2DG74"/>
<proteinExistence type="predicted"/>
<feature type="domain" description="SLH" evidence="2">
    <location>
        <begin position="356"/>
        <end position="419"/>
    </location>
</feature>
<feature type="chain" id="PRO_5008534940" description="SLH domain-containing protein" evidence="1">
    <location>
        <begin position="26"/>
        <end position="537"/>
    </location>
</feature>
<feature type="signal peptide" evidence="1">
    <location>
        <begin position="1"/>
        <end position="25"/>
    </location>
</feature>
<feature type="domain" description="SLH" evidence="2">
    <location>
        <begin position="420"/>
        <end position="480"/>
    </location>
</feature>